<accession>A0A4C1W394</accession>
<reference evidence="2 3" key="1">
    <citation type="journal article" date="2019" name="Commun. Biol.">
        <title>The bagworm genome reveals a unique fibroin gene that provides high tensile strength.</title>
        <authorList>
            <person name="Kono N."/>
            <person name="Nakamura H."/>
            <person name="Ohtoshi R."/>
            <person name="Tomita M."/>
            <person name="Numata K."/>
            <person name="Arakawa K."/>
        </authorList>
    </citation>
    <scope>NUCLEOTIDE SEQUENCE [LARGE SCALE GENOMIC DNA]</scope>
</reference>
<comment type="caution">
    <text evidence="2">The sequence shown here is derived from an EMBL/GenBank/DDBJ whole genome shotgun (WGS) entry which is preliminary data.</text>
</comment>
<evidence type="ECO:0000313" key="3">
    <source>
        <dbReference type="Proteomes" id="UP000299102"/>
    </source>
</evidence>
<dbReference type="AlphaFoldDB" id="A0A4C1W394"/>
<evidence type="ECO:0000313" key="2">
    <source>
        <dbReference type="EMBL" id="GBP45022.1"/>
    </source>
</evidence>
<dbReference type="Proteomes" id="UP000299102">
    <property type="component" value="Unassembled WGS sequence"/>
</dbReference>
<feature type="compositionally biased region" description="Basic and acidic residues" evidence="1">
    <location>
        <begin position="111"/>
        <end position="124"/>
    </location>
</feature>
<feature type="region of interest" description="Disordered" evidence="1">
    <location>
        <begin position="94"/>
        <end position="124"/>
    </location>
</feature>
<proteinExistence type="predicted"/>
<organism evidence="2 3">
    <name type="scientific">Eumeta variegata</name>
    <name type="common">Bagworm moth</name>
    <name type="synonym">Eumeta japonica</name>
    <dbReference type="NCBI Taxonomy" id="151549"/>
    <lineage>
        <taxon>Eukaryota</taxon>
        <taxon>Metazoa</taxon>
        <taxon>Ecdysozoa</taxon>
        <taxon>Arthropoda</taxon>
        <taxon>Hexapoda</taxon>
        <taxon>Insecta</taxon>
        <taxon>Pterygota</taxon>
        <taxon>Neoptera</taxon>
        <taxon>Endopterygota</taxon>
        <taxon>Lepidoptera</taxon>
        <taxon>Glossata</taxon>
        <taxon>Ditrysia</taxon>
        <taxon>Tineoidea</taxon>
        <taxon>Psychidae</taxon>
        <taxon>Oiketicinae</taxon>
        <taxon>Eumeta</taxon>
    </lineage>
</organism>
<keyword evidence="3" id="KW-1185">Reference proteome</keyword>
<evidence type="ECO:0000256" key="1">
    <source>
        <dbReference type="SAM" id="MobiDB-lite"/>
    </source>
</evidence>
<protein>
    <submittedName>
        <fullName evidence="2">Uncharacterized protein</fullName>
    </submittedName>
</protein>
<name>A0A4C1W394_EUMVA</name>
<dbReference type="EMBL" id="BGZK01000463">
    <property type="protein sequence ID" value="GBP45022.1"/>
    <property type="molecule type" value="Genomic_DNA"/>
</dbReference>
<sequence length="124" mass="14168">MVTAAHRQSHHHRSLQCVAGLLYRRTLNGRRRINAGAAGREESRPRLAGASGPGRAPDWPRRRRRRRALPARVQIDFFKQKQFSYSSCCGALARGGERSRHSQQGLIEIENGEKEQGRRNRAWD</sequence>
<gene>
    <name evidence="2" type="ORF">EVAR_23495_1</name>
</gene>
<feature type="region of interest" description="Disordered" evidence="1">
    <location>
        <begin position="34"/>
        <end position="64"/>
    </location>
</feature>